<feature type="binding site" evidence="13">
    <location>
        <position position="166"/>
    </location>
    <ligand>
        <name>Mg(2+)</name>
        <dbReference type="ChEBI" id="CHEBI:18420"/>
        <label>1</label>
    </ligand>
</feature>
<evidence type="ECO:0000256" key="4">
    <source>
        <dbReference type="ARBA" id="ARBA00013297"/>
    </source>
</evidence>
<keyword evidence="7 13" id="KW-0460">Magnesium</keyword>
<comment type="function">
    <text evidence="8">Acts on ADP-mannose and ADP-glucose as well as ADP-ribose. Prevents glycogen biosynthesis. The reaction catalyzed by this enzyme is a limiting step of the gluconeogenic process.</text>
</comment>
<accession>A0A4R6UMR0</accession>
<evidence type="ECO:0000313" key="15">
    <source>
        <dbReference type="EMBL" id="TDQ48388.1"/>
    </source>
</evidence>
<protein>
    <recommendedName>
        <fullName evidence="4">ADP-ribose pyrophosphatase</fullName>
        <ecNumber evidence="3">3.6.1.13</ecNumber>
    </recommendedName>
    <alternativeName>
        <fullName evidence="9">ADP-ribose diphosphatase</fullName>
    </alternativeName>
    <alternativeName>
        <fullName evidence="11">ADP-ribose phosphohydrolase</fullName>
    </alternativeName>
    <alternativeName>
        <fullName evidence="10">Adenosine diphosphoribose pyrophosphatase</fullName>
    </alternativeName>
</protein>
<dbReference type="GO" id="GO:0046872">
    <property type="term" value="F:metal ion binding"/>
    <property type="evidence" value="ECO:0007669"/>
    <property type="project" value="UniProtKB-KW"/>
</dbReference>
<evidence type="ECO:0000256" key="8">
    <source>
        <dbReference type="ARBA" id="ARBA00025164"/>
    </source>
</evidence>
<evidence type="ECO:0000256" key="5">
    <source>
        <dbReference type="ARBA" id="ARBA00022723"/>
    </source>
</evidence>
<dbReference type="PANTHER" id="PTHR11839">
    <property type="entry name" value="UDP/ADP-SUGAR PYROPHOSPHATASE"/>
    <property type="match status" value="1"/>
</dbReference>
<dbReference type="GO" id="GO:0047631">
    <property type="term" value="F:ADP-ribose diphosphatase activity"/>
    <property type="evidence" value="ECO:0007669"/>
    <property type="project" value="UniProtKB-EC"/>
</dbReference>
<evidence type="ECO:0000256" key="9">
    <source>
        <dbReference type="ARBA" id="ARBA00030162"/>
    </source>
</evidence>
<gene>
    <name evidence="15" type="ORF">EV696_107124</name>
</gene>
<dbReference type="Gene3D" id="3.90.79.10">
    <property type="entry name" value="Nucleoside Triphosphate Pyrophosphohydrolase"/>
    <property type="match status" value="1"/>
</dbReference>
<dbReference type="PANTHER" id="PTHR11839:SF5">
    <property type="entry name" value="ADP-RIBOSE PYROPHOSPHATASE"/>
    <property type="match status" value="1"/>
</dbReference>
<dbReference type="EC" id="3.6.1.13" evidence="3"/>
<evidence type="ECO:0000256" key="10">
    <source>
        <dbReference type="ARBA" id="ARBA00030308"/>
    </source>
</evidence>
<keyword evidence="5 13" id="KW-0479">Metal-binding</keyword>
<keyword evidence="16" id="KW-1185">Reference proteome</keyword>
<evidence type="ECO:0000256" key="12">
    <source>
        <dbReference type="ARBA" id="ARBA00049546"/>
    </source>
</evidence>
<comment type="cofactor">
    <cofactor evidence="1 13">
        <name>Mg(2+)</name>
        <dbReference type="ChEBI" id="CHEBI:18420"/>
    </cofactor>
</comment>
<feature type="binding site" evidence="13">
    <location>
        <position position="118"/>
    </location>
    <ligand>
        <name>Mg(2+)</name>
        <dbReference type="ChEBI" id="CHEBI:18420"/>
        <label>1</label>
    </ligand>
</feature>
<dbReference type="AlphaFoldDB" id="A0A4R6UMR0"/>
<evidence type="ECO:0000256" key="6">
    <source>
        <dbReference type="ARBA" id="ARBA00022801"/>
    </source>
</evidence>
<evidence type="ECO:0000313" key="16">
    <source>
        <dbReference type="Proteomes" id="UP000295375"/>
    </source>
</evidence>
<feature type="binding site" evidence="13">
    <location>
        <position position="98"/>
    </location>
    <ligand>
        <name>Mg(2+)</name>
        <dbReference type="ChEBI" id="CHEBI:18420"/>
        <label>1</label>
    </ligand>
</feature>
<sequence>MTAKNLPPPVEPFKHDDVSISSREDLYRGYFRAEKVQFRHRRFKGDISNTVTRELFITKGAVSVLLYDPKLDAVVFVEQFRLGALDSPRSPWQLEMVAGMLDKSLPIEEIARREAMEEAGCDIASMVRIGSFFTTPGICNERFHVYAAKVDASSLAEHGGLDEEHEDIRIHVVPRQQAFAWLDDGHVENAMTVLALQWLRIHGTNW</sequence>
<dbReference type="Proteomes" id="UP000295375">
    <property type="component" value="Unassembled WGS sequence"/>
</dbReference>
<evidence type="ECO:0000256" key="7">
    <source>
        <dbReference type="ARBA" id="ARBA00022842"/>
    </source>
</evidence>
<evidence type="ECO:0000256" key="13">
    <source>
        <dbReference type="PIRSR" id="PIRSR604385-2"/>
    </source>
</evidence>
<feature type="binding site" evidence="13">
    <location>
        <position position="114"/>
    </location>
    <ligand>
        <name>Mg(2+)</name>
        <dbReference type="ChEBI" id="CHEBI:18420"/>
        <label>1</label>
    </ligand>
</feature>
<name>A0A4R6UMR0_9GAMM</name>
<dbReference type="InterPro" id="IPR015797">
    <property type="entry name" value="NUDIX_hydrolase-like_dom_sf"/>
</dbReference>
<dbReference type="SUPFAM" id="SSF55811">
    <property type="entry name" value="Nudix"/>
    <property type="match status" value="1"/>
</dbReference>
<dbReference type="Pfam" id="PF00293">
    <property type="entry name" value="NUDIX"/>
    <property type="match status" value="1"/>
</dbReference>
<feature type="domain" description="Nudix hydrolase" evidence="14">
    <location>
        <begin position="57"/>
        <end position="195"/>
    </location>
</feature>
<keyword evidence="6" id="KW-0378">Hydrolase</keyword>
<dbReference type="InterPro" id="IPR004385">
    <property type="entry name" value="NDP_pyrophosphatase"/>
</dbReference>
<evidence type="ECO:0000259" key="14">
    <source>
        <dbReference type="PROSITE" id="PS51462"/>
    </source>
</evidence>
<dbReference type="PROSITE" id="PS51462">
    <property type="entry name" value="NUDIX"/>
    <property type="match status" value="1"/>
</dbReference>
<dbReference type="GO" id="GO:0019144">
    <property type="term" value="F:ADP-sugar diphosphatase activity"/>
    <property type="evidence" value="ECO:0007669"/>
    <property type="project" value="TreeGrafter"/>
</dbReference>
<comment type="catalytic activity">
    <reaction evidence="12">
        <text>ADP-D-ribose + H2O = D-ribose 5-phosphate + AMP + 2 H(+)</text>
        <dbReference type="Rhea" id="RHEA:10412"/>
        <dbReference type="ChEBI" id="CHEBI:15377"/>
        <dbReference type="ChEBI" id="CHEBI:15378"/>
        <dbReference type="ChEBI" id="CHEBI:57967"/>
        <dbReference type="ChEBI" id="CHEBI:78346"/>
        <dbReference type="ChEBI" id="CHEBI:456215"/>
        <dbReference type="EC" id="3.6.1.13"/>
    </reaction>
</comment>
<dbReference type="EMBL" id="SNYM01000007">
    <property type="protein sequence ID" value="TDQ48388.1"/>
    <property type="molecule type" value="Genomic_DNA"/>
</dbReference>
<organism evidence="15 16">
    <name type="scientific">Permianibacter aggregans</name>
    <dbReference type="NCBI Taxonomy" id="1510150"/>
    <lineage>
        <taxon>Bacteria</taxon>
        <taxon>Pseudomonadati</taxon>
        <taxon>Pseudomonadota</taxon>
        <taxon>Gammaproteobacteria</taxon>
        <taxon>Pseudomonadales</taxon>
        <taxon>Pseudomonadaceae</taxon>
        <taxon>Permianibacter</taxon>
    </lineage>
</organism>
<evidence type="ECO:0000256" key="11">
    <source>
        <dbReference type="ARBA" id="ARBA00033056"/>
    </source>
</evidence>
<dbReference type="GO" id="GO:0005829">
    <property type="term" value="C:cytosol"/>
    <property type="evidence" value="ECO:0007669"/>
    <property type="project" value="TreeGrafter"/>
</dbReference>
<dbReference type="GO" id="GO:0006753">
    <property type="term" value="P:nucleoside phosphate metabolic process"/>
    <property type="evidence" value="ECO:0007669"/>
    <property type="project" value="TreeGrafter"/>
</dbReference>
<evidence type="ECO:0000256" key="3">
    <source>
        <dbReference type="ARBA" id="ARBA00012453"/>
    </source>
</evidence>
<dbReference type="NCBIfam" id="TIGR00052">
    <property type="entry name" value="nudix-type nucleoside diphosphatase, YffH/AdpP family"/>
    <property type="match status" value="1"/>
</dbReference>
<evidence type="ECO:0000256" key="1">
    <source>
        <dbReference type="ARBA" id="ARBA00001946"/>
    </source>
</evidence>
<dbReference type="InterPro" id="IPR000086">
    <property type="entry name" value="NUDIX_hydrolase_dom"/>
</dbReference>
<reference evidence="15 16" key="1">
    <citation type="submission" date="2019-03" db="EMBL/GenBank/DDBJ databases">
        <title>Genomic Encyclopedia of Type Strains, Phase IV (KMG-IV): sequencing the most valuable type-strain genomes for metagenomic binning, comparative biology and taxonomic classification.</title>
        <authorList>
            <person name="Goeker M."/>
        </authorList>
    </citation>
    <scope>NUCLEOTIDE SEQUENCE [LARGE SCALE GENOMIC DNA]</scope>
    <source>
        <strain evidence="15 16">DSM 103792</strain>
    </source>
</reference>
<dbReference type="GO" id="GO:0019693">
    <property type="term" value="P:ribose phosphate metabolic process"/>
    <property type="evidence" value="ECO:0007669"/>
    <property type="project" value="TreeGrafter"/>
</dbReference>
<proteinExistence type="inferred from homology"/>
<comment type="similarity">
    <text evidence="2">Belongs to the Nudix hydrolase family. NudF subfamily.</text>
</comment>
<dbReference type="CDD" id="cd24155">
    <property type="entry name" value="NUDIX_ADPRase"/>
    <property type="match status" value="1"/>
</dbReference>
<comment type="caution">
    <text evidence="15">The sequence shown here is derived from an EMBL/GenBank/DDBJ whole genome shotgun (WGS) entry which is preliminary data.</text>
</comment>
<evidence type="ECO:0000256" key="2">
    <source>
        <dbReference type="ARBA" id="ARBA00007482"/>
    </source>
</evidence>